<protein>
    <submittedName>
        <fullName evidence="1">Uncharacterized protein</fullName>
    </submittedName>
</protein>
<dbReference type="EMBL" id="JBHUGI010000035">
    <property type="protein sequence ID" value="MFD1929605.1"/>
    <property type="molecule type" value="Genomic_DNA"/>
</dbReference>
<comment type="caution">
    <text evidence="1">The sequence shown here is derived from an EMBL/GenBank/DDBJ whole genome shotgun (WGS) entry which is preliminary data.</text>
</comment>
<reference evidence="2" key="1">
    <citation type="journal article" date="2019" name="Int. J. Syst. Evol. Microbiol.">
        <title>The Global Catalogue of Microorganisms (GCM) 10K type strain sequencing project: providing services to taxonomists for standard genome sequencing and annotation.</title>
        <authorList>
            <consortium name="The Broad Institute Genomics Platform"/>
            <consortium name="The Broad Institute Genome Sequencing Center for Infectious Disease"/>
            <person name="Wu L."/>
            <person name="Ma J."/>
        </authorList>
    </citation>
    <scope>NUCLEOTIDE SEQUENCE [LARGE SCALE GENOMIC DNA]</scope>
    <source>
        <strain evidence="2">CGMCC 4.7177</strain>
    </source>
</reference>
<evidence type="ECO:0000313" key="2">
    <source>
        <dbReference type="Proteomes" id="UP001597218"/>
    </source>
</evidence>
<sequence>MSLIEQVRQICTRLALHGWRNLFLQHGIDITTADLKQELLKNIQAKINRKLKGFEDFSLEGTRGIEPGHPARSLFYHSLASPNVVTGVGGLELTSFPTLGELEIVENYVYGITPPSLSEIRSRVGRNEDLAIVVFSSEYRPAPETVHRKHADLSFSRTGVARVGTTEPLYSPKNRGFLPNVKDDDFAFRVLPARYSVYIAVQRKGNENEFGPISRSEVQRKSDMKRLFWIPLHKLFSGTECISEFNLNVSLEAHHVNEKLRRIHLELGKDAGWSEPHISQSPFFFKEGIAKMSDKHEFGTNVLVPVPHPLIEVARYKGKTLTFKVPKNPKLFSSSLKISAVNGARRAPEYVHIRHKMKNGKIIDLNEKSSLMEELKEGGYDAVHYIDYTADGWIKAICPELSFTFLSNHPAYSLVTAPDFFPHCDQSEVMDWWHQSVPKALRGEIWRRGGPAALSDTRRAANLELKTETLIGSNTIKKSVFNSQDDSMTAIVSSPYKIPPQDTKYGKVPETTRHSNLPAAAAGVFAPGWDVSFDRTQEGTGSESVKFLAAYGLGSPFPEDTKLCAALSTFWPAVAPDAARTFGPVNQTRFYPTVSPLTDEEIGQVGNLPWDGVSGPQQKEGQKVIEYTSFDYVDYVNNTLFKSFSLRLTSRIDIREYQARLSTMAHVYAALGIAHDKKSNWGVLSFREVNLSDEELQMAQKSTHLLIFPAATPRGTVYRFEMYLRGKTSPAGNDFRKVHVKINEKVTLFVNGVKILIKREDSDWVVQNVNF</sequence>
<gene>
    <name evidence="1" type="ORF">ACFSFY_16300</name>
</gene>
<accession>A0ABW4SL97</accession>
<organism evidence="1 2">
    <name type="scientific">Sporosarcina siberiensis</name>
    <dbReference type="NCBI Taxonomy" id="1365606"/>
    <lineage>
        <taxon>Bacteria</taxon>
        <taxon>Bacillati</taxon>
        <taxon>Bacillota</taxon>
        <taxon>Bacilli</taxon>
        <taxon>Bacillales</taxon>
        <taxon>Caryophanaceae</taxon>
        <taxon>Sporosarcina</taxon>
    </lineage>
</organism>
<dbReference type="RefSeq" id="WP_381539890.1">
    <property type="nucleotide sequence ID" value="NZ_JBHUGI010000035.1"/>
</dbReference>
<proteinExistence type="predicted"/>
<dbReference type="Proteomes" id="UP001597218">
    <property type="component" value="Unassembled WGS sequence"/>
</dbReference>
<name>A0ABW4SL97_9BACL</name>
<evidence type="ECO:0000313" key="1">
    <source>
        <dbReference type="EMBL" id="MFD1929605.1"/>
    </source>
</evidence>
<keyword evidence="2" id="KW-1185">Reference proteome</keyword>